<evidence type="ECO:0000256" key="1">
    <source>
        <dbReference type="SAM" id="MobiDB-lite"/>
    </source>
</evidence>
<reference evidence="2 3" key="1">
    <citation type="submission" date="2023-05" db="EMBL/GenBank/DDBJ databases">
        <title>B98-5 Cell Line De Novo Hybrid Assembly: An Optical Mapping Approach.</title>
        <authorList>
            <person name="Kananen K."/>
            <person name="Auerbach J.A."/>
            <person name="Kautto E."/>
            <person name="Blachly J.S."/>
        </authorList>
    </citation>
    <scope>NUCLEOTIDE SEQUENCE [LARGE SCALE GENOMIC DNA]</scope>
    <source>
        <strain evidence="2">B95-8</strain>
        <tissue evidence="2">Cell line</tissue>
    </source>
</reference>
<keyword evidence="3" id="KW-1185">Reference proteome</keyword>
<feature type="compositionally biased region" description="Polar residues" evidence="1">
    <location>
        <begin position="99"/>
        <end position="111"/>
    </location>
</feature>
<proteinExistence type="predicted"/>
<organism evidence="2 3">
    <name type="scientific">Saguinus oedipus</name>
    <name type="common">Cotton-top tamarin</name>
    <name type="synonym">Oedipomidas oedipus</name>
    <dbReference type="NCBI Taxonomy" id="9490"/>
    <lineage>
        <taxon>Eukaryota</taxon>
        <taxon>Metazoa</taxon>
        <taxon>Chordata</taxon>
        <taxon>Craniata</taxon>
        <taxon>Vertebrata</taxon>
        <taxon>Euteleostomi</taxon>
        <taxon>Mammalia</taxon>
        <taxon>Eutheria</taxon>
        <taxon>Euarchontoglires</taxon>
        <taxon>Primates</taxon>
        <taxon>Haplorrhini</taxon>
        <taxon>Platyrrhini</taxon>
        <taxon>Cebidae</taxon>
        <taxon>Callitrichinae</taxon>
        <taxon>Saguinus</taxon>
    </lineage>
</organism>
<feature type="region of interest" description="Disordered" evidence="1">
    <location>
        <begin position="93"/>
        <end position="121"/>
    </location>
</feature>
<gene>
    <name evidence="2" type="ORF">P7K49_027075</name>
</gene>
<accession>A0ABQ9UEY9</accession>
<dbReference type="Proteomes" id="UP001266305">
    <property type="component" value="Unassembled WGS sequence"/>
</dbReference>
<dbReference type="EMBL" id="JASSZA010000013">
    <property type="protein sequence ID" value="KAK2095659.1"/>
    <property type="molecule type" value="Genomic_DNA"/>
</dbReference>
<sequence length="121" mass="13481">MLVTHAAPPNFGQKENQSHLLCTKSCHAEVPAKLLRQPQESRWQPMQLLYWESSAPQGCILQGIRKIKLPPSITSLLAQYGVLQLQAKPWPQTGGKFNAQRQEQVSANQKPGLSRSPILAM</sequence>
<comment type="caution">
    <text evidence="2">The sequence shown here is derived from an EMBL/GenBank/DDBJ whole genome shotgun (WGS) entry which is preliminary data.</text>
</comment>
<evidence type="ECO:0000313" key="3">
    <source>
        <dbReference type="Proteomes" id="UP001266305"/>
    </source>
</evidence>
<evidence type="ECO:0000313" key="2">
    <source>
        <dbReference type="EMBL" id="KAK2095659.1"/>
    </source>
</evidence>
<protein>
    <submittedName>
        <fullName evidence="2">Uncharacterized protein</fullName>
    </submittedName>
</protein>
<name>A0ABQ9UEY9_SAGOE</name>